<dbReference type="OMA" id="RTRQWIQ"/>
<dbReference type="KEGG" id="pfy:PFICI_09286"/>
<protein>
    <recommendedName>
        <fullName evidence="4">Phosphoglycerate mutase</fullName>
    </recommendedName>
</protein>
<dbReference type="GO" id="GO:0005737">
    <property type="term" value="C:cytoplasm"/>
    <property type="evidence" value="ECO:0007669"/>
    <property type="project" value="TreeGrafter"/>
</dbReference>
<dbReference type="eggNOG" id="KOG4754">
    <property type="taxonomic scope" value="Eukaryota"/>
</dbReference>
<dbReference type="EMBL" id="KI912114">
    <property type="protein sequence ID" value="ETS79433.1"/>
    <property type="molecule type" value="Genomic_DNA"/>
</dbReference>
<dbReference type="GeneID" id="19274299"/>
<dbReference type="SUPFAM" id="SSF53254">
    <property type="entry name" value="Phosphoglycerate mutase-like"/>
    <property type="match status" value="1"/>
</dbReference>
<dbReference type="InterPro" id="IPR029033">
    <property type="entry name" value="His_PPase_superfam"/>
</dbReference>
<dbReference type="Pfam" id="PF00300">
    <property type="entry name" value="His_Phos_1"/>
    <property type="match status" value="1"/>
</dbReference>
<evidence type="ECO:0000313" key="2">
    <source>
        <dbReference type="EMBL" id="ETS79433.1"/>
    </source>
</evidence>
<dbReference type="CDD" id="cd07067">
    <property type="entry name" value="HP_PGM_like"/>
    <property type="match status" value="1"/>
</dbReference>
<dbReference type="AlphaFoldDB" id="W3WZX4"/>
<dbReference type="RefSeq" id="XP_007836058.1">
    <property type="nucleotide sequence ID" value="XM_007837867.1"/>
</dbReference>
<dbReference type="GO" id="GO:0016791">
    <property type="term" value="F:phosphatase activity"/>
    <property type="evidence" value="ECO:0007669"/>
    <property type="project" value="TreeGrafter"/>
</dbReference>
<gene>
    <name evidence="2" type="ORF">PFICI_09286</name>
</gene>
<sequence length="304" mass="34457">MTVDPASPKRGFRFQSLKGYFIAQESMEGDVENTAQKITQKDLGLLPRTYLEEVTSSEHDGSKASWPAFAEHVKELNKNAPDGVSYKVVFVTRHGQGHHNVQEAKVGTKEWEGHWALLDGDGTVTWADADLTEKGQQQAVETGRIWAELIQEREMPFPVLYCSPLQRCLKTSRIIYQDLSAKRGRLYRPIVKELLREQMGRHTCDRRSPRSWIQANFPECVFEDGFTEADELFRSDVRETDDEGIAREHVVLEDIFAHEPADFIALTMHSAASRFLMEAIGHEVVRLAPAASIVFLIKGENVTE</sequence>
<keyword evidence="3" id="KW-1185">Reference proteome</keyword>
<reference evidence="3" key="1">
    <citation type="journal article" date="2015" name="BMC Genomics">
        <title>Genomic and transcriptomic analysis of the endophytic fungus Pestalotiopsis fici reveals its lifestyle and high potential for synthesis of natural products.</title>
        <authorList>
            <person name="Wang X."/>
            <person name="Zhang X."/>
            <person name="Liu L."/>
            <person name="Xiang M."/>
            <person name="Wang W."/>
            <person name="Sun X."/>
            <person name="Che Y."/>
            <person name="Guo L."/>
            <person name="Liu G."/>
            <person name="Guo L."/>
            <person name="Wang C."/>
            <person name="Yin W.B."/>
            <person name="Stadler M."/>
            <person name="Zhang X."/>
            <person name="Liu X."/>
        </authorList>
    </citation>
    <scope>NUCLEOTIDE SEQUENCE [LARGE SCALE GENOMIC DNA]</scope>
    <source>
        <strain evidence="3">W106-1 / CGMCC3.15140</strain>
    </source>
</reference>
<evidence type="ECO:0008006" key="4">
    <source>
        <dbReference type="Google" id="ProtNLM"/>
    </source>
</evidence>
<dbReference type="HOGENOM" id="CLU_039184_0_1_1"/>
<dbReference type="SMART" id="SM00855">
    <property type="entry name" value="PGAM"/>
    <property type="match status" value="1"/>
</dbReference>
<dbReference type="FunCoup" id="W3WZX4">
    <property type="interactions" value="184"/>
</dbReference>
<evidence type="ECO:0000256" key="1">
    <source>
        <dbReference type="PIRSR" id="PIRSR613078-2"/>
    </source>
</evidence>
<accession>W3WZX4</accession>
<dbReference type="Gene3D" id="3.40.50.1240">
    <property type="entry name" value="Phosphoglycerate mutase-like"/>
    <property type="match status" value="1"/>
</dbReference>
<dbReference type="InterPro" id="IPR013078">
    <property type="entry name" value="His_Pase_superF_clade-1"/>
</dbReference>
<name>W3WZX4_PESFW</name>
<dbReference type="PANTHER" id="PTHR48100:SF1">
    <property type="entry name" value="HISTIDINE PHOSPHATASE FAMILY PROTEIN-RELATED"/>
    <property type="match status" value="1"/>
</dbReference>
<proteinExistence type="predicted"/>
<feature type="binding site" evidence="1">
    <location>
        <position position="167"/>
    </location>
    <ligand>
        <name>substrate</name>
    </ligand>
</feature>
<dbReference type="Proteomes" id="UP000030651">
    <property type="component" value="Unassembled WGS sequence"/>
</dbReference>
<evidence type="ECO:0000313" key="3">
    <source>
        <dbReference type="Proteomes" id="UP000030651"/>
    </source>
</evidence>
<dbReference type="InParanoid" id="W3WZX4"/>
<dbReference type="InterPro" id="IPR050275">
    <property type="entry name" value="PGM_Phosphatase"/>
</dbReference>
<organism evidence="2 3">
    <name type="scientific">Pestalotiopsis fici (strain W106-1 / CGMCC3.15140)</name>
    <dbReference type="NCBI Taxonomy" id="1229662"/>
    <lineage>
        <taxon>Eukaryota</taxon>
        <taxon>Fungi</taxon>
        <taxon>Dikarya</taxon>
        <taxon>Ascomycota</taxon>
        <taxon>Pezizomycotina</taxon>
        <taxon>Sordariomycetes</taxon>
        <taxon>Xylariomycetidae</taxon>
        <taxon>Amphisphaeriales</taxon>
        <taxon>Sporocadaceae</taxon>
        <taxon>Pestalotiopsis</taxon>
    </lineage>
</organism>
<dbReference type="PANTHER" id="PTHR48100">
    <property type="entry name" value="BROAD-SPECIFICITY PHOSPHATASE YOR283W-RELATED"/>
    <property type="match status" value="1"/>
</dbReference>
<dbReference type="OrthoDB" id="496981at2759"/>